<reference evidence="2" key="1">
    <citation type="submission" date="2024-06" db="EMBL/GenBank/DDBJ databases">
        <title>Multi-omics analyses provide insights into the biosynthesis of the anticancer antibiotic pleurotin in Hohenbuehelia grisea.</title>
        <authorList>
            <person name="Weaver J.A."/>
            <person name="Alberti F."/>
        </authorList>
    </citation>
    <scope>NUCLEOTIDE SEQUENCE [LARGE SCALE GENOMIC DNA]</scope>
    <source>
        <strain evidence="2">T-177</strain>
    </source>
</reference>
<evidence type="ECO:0000313" key="1">
    <source>
        <dbReference type="EMBL" id="KAL0957387.1"/>
    </source>
</evidence>
<organism evidence="1 2">
    <name type="scientific">Hohenbuehelia grisea</name>
    <dbReference type="NCBI Taxonomy" id="104357"/>
    <lineage>
        <taxon>Eukaryota</taxon>
        <taxon>Fungi</taxon>
        <taxon>Dikarya</taxon>
        <taxon>Basidiomycota</taxon>
        <taxon>Agaricomycotina</taxon>
        <taxon>Agaricomycetes</taxon>
        <taxon>Agaricomycetidae</taxon>
        <taxon>Agaricales</taxon>
        <taxon>Pleurotineae</taxon>
        <taxon>Pleurotaceae</taxon>
        <taxon>Hohenbuehelia</taxon>
    </lineage>
</organism>
<dbReference type="Proteomes" id="UP001556367">
    <property type="component" value="Unassembled WGS sequence"/>
</dbReference>
<protein>
    <submittedName>
        <fullName evidence="1">Uncharacterized protein</fullName>
    </submittedName>
</protein>
<comment type="caution">
    <text evidence="1">The sequence shown here is derived from an EMBL/GenBank/DDBJ whole genome shotgun (WGS) entry which is preliminary data.</text>
</comment>
<proteinExistence type="predicted"/>
<accession>A0ABR3JNR1</accession>
<evidence type="ECO:0000313" key="2">
    <source>
        <dbReference type="Proteomes" id="UP001556367"/>
    </source>
</evidence>
<dbReference type="EMBL" id="JASNQZ010000005">
    <property type="protein sequence ID" value="KAL0957387.1"/>
    <property type="molecule type" value="Genomic_DNA"/>
</dbReference>
<gene>
    <name evidence="1" type="ORF">HGRIS_001188</name>
</gene>
<name>A0ABR3JNR1_9AGAR</name>
<sequence>MAIVVHNLARPFTTIHNLARPFAFCCPLSSDHLPFALCPLSSTPLYNSEPSMRILYNSVFLYDDLQSSARRLCPSHWLFRIIRHGQLLSVYPGQDLCLSSCRPFVITSRR</sequence>
<keyword evidence="2" id="KW-1185">Reference proteome</keyword>